<accession>A5G3A9</accession>
<gene>
    <name evidence="3" type="ordered locus">Gura_2087</name>
</gene>
<dbReference type="HOGENOM" id="CLU_186759_0_0_7"/>
<comment type="similarity">
    <text evidence="1">Belongs to the UPF0270 family.</text>
</comment>
<keyword evidence="4" id="KW-1185">Reference proteome</keyword>
<dbReference type="Pfam" id="PF06794">
    <property type="entry name" value="UPF0270"/>
    <property type="match status" value="1"/>
</dbReference>
<feature type="region of interest" description="Disordered" evidence="2">
    <location>
        <begin position="1"/>
        <end position="23"/>
    </location>
</feature>
<evidence type="ECO:0000256" key="2">
    <source>
        <dbReference type="SAM" id="MobiDB-lite"/>
    </source>
</evidence>
<proteinExistence type="inferred from homology"/>
<dbReference type="STRING" id="351605.Gura_2087"/>
<dbReference type="InterPro" id="IPR036685">
    <property type="entry name" value="YehU-like_sf"/>
</dbReference>
<reference evidence="3 4" key="1">
    <citation type="submission" date="2007-05" db="EMBL/GenBank/DDBJ databases">
        <title>Complete sequence of Geobacter uraniireducens Rf4.</title>
        <authorList>
            <consortium name="US DOE Joint Genome Institute"/>
            <person name="Copeland A."/>
            <person name="Lucas S."/>
            <person name="Lapidus A."/>
            <person name="Barry K."/>
            <person name="Detter J.C."/>
            <person name="Glavina del Rio T."/>
            <person name="Hammon N."/>
            <person name="Israni S."/>
            <person name="Dalin E."/>
            <person name="Tice H."/>
            <person name="Pitluck S."/>
            <person name="Chertkov O."/>
            <person name="Brettin T."/>
            <person name="Bruce D."/>
            <person name="Han C."/>
            <person name="Schmutz J."/>
            <person name="Larimer F."/>
            <person name="Land M."/>
            <person name="Hauser L."/>
            <person name="Kyrpides N."/>
            <person name="Mikhailova N."/>
            <person name="Shelobolina E."/>
            <person name="Aklujkar M."/>
            <person name="Lovley D."/>
            <person name="Richardson P."/>
        </authorList>
    </citation>
    <scope>NUCLEOTIDE SEQUENCE [LARGE SCALE GENOMIC DNA]</scope>
    <source>
        <strain evidence="3 4">Rf4</strain>
    </source>
</reference>
<dbReference type="KEGG" id="gur:Gura_2087"/>
<evidence type="ECO:0000256" key="1">
    <source>
        <dbReference type="ARBA" id="ARBA00006450"/>
    </source>
</evidence>
<dbReference type="SUPFAM" id="SSF118001">
    <property type="entry name" value="YehU-like"/>
    <property type="match status" value="1"/>
</dbReference>
<feature type="compositionally biased region" description="Basic and acidic residues" evidence="2">
    <location>
        <begin position="1"/>
        <end position="19"/>
    </location>
</feature>
<sequence>MMEEIIRIDTADEQGKPPEEEGIEIPLDRINPDTLRNMLSEFVTREWADEECTLEARIEQVLGQLREHKAKVMYDFRTETWNIVQCR</sequence>
<dbReference type="RefSeq" id="WP_011938979.1">
    <property type="nucleotide sequence ID" value="NC_009483.1"/>
</dbReference>
<evidence type="ECO:0000313" key="4">
    <source>
        <dbReference type="Proteomes" id="UP000006695"/>
    </source>
</evidence>
<dbReference type="Gene3D" id="1.10.10.610">
    <property type="entry name" value="YehU-like"/>
    <property type="match status" value="1"/>
</dbReference>
<dbReference type="Proteomes" id="UP000006695">
    <property type="component" value="Chromosome"/>
</dbReference>
<evidence type="ECO:0008006" key="5">
    <source>
        <dbReference type="Google" id="ProtNLM"/>
    </source>
</evidence>
<dbReference type="EMBL" id="CP000698">
    <property type="protein sequence ID" value="ABQ26277.1"/>
    <property type="molecule type" value="Genomic_DNA"/>
</dbReference>
<protein>
    <recommendedName>
        <fullName evidence="5">YheU family protein</fullName>
    </recommendedName>
</protein>
<dbReference type="InterPro" id="IPR010648">
    <property type="entry name" value="UPF0270"/>
</dbReference>
<name>A5G3A9_GEOUR</name>
<organism evidence="3 4">
    <name type="scientific">Geotalea uraniireducens (strain Rf4)</name>
    <name type="common">Geobacter uraniireducens</name>
    <dbReference type="NCBI Taxonomy" id="351605"/>
    <lineage>
        <taxon>Bacteria</taxon>
        <taxon>Pseudomonadati</taxon>
        <taxon>Thermodesulfobacteriota</taxon>
        <taxon>Desulfuromonadia</taxon>
        <taxon>Geobacterales</taxon>
        <taxon>Geobacteraceae</taxon>
        <taxon>Geotalea</taxon>
    </lineage>
</organism>
<evidence type="ECO:0000313" key="3">
    <source>
        <dbReference type="EMBL" id="ABQ26277.1"/>
    </source>
</evidence>
<dbReference type="AlphaFoldDB" id="A5G3A9"/>